<feature type="region of interest" description="Disordered" evidence="6">
    <location>
        <begin position="335"/>
        <end position="386"/>
    </location>
</feature>
<name>A0A5J4UX14_9EUKA</name>
<evidence type="ECO:0000259" key="7">
    <source>
        <dbReference type="PROSITE" id="PS50059"/>
    </source>
</evidence>
<accession>A0A5J4UX14</accession>
<dbReference type="InterPro" id="IPR050689">
    <property type="entry name" value="FKBP-type_PPIase"/>
</dbReference>
<dbReference type="SUPFAM" id="SSF54534">
    <property type="entry name" value="FKBP-like"/>
    <property type="match status" value="1"/>
</dbReference>
<dbReference type="PANTHER" id="PTHR10516">
    <property type="entry name" value="PEPTIDYL-PROLYL CIS-TRANS ISOMERASE"/>
    <property type="match status" value="1"/>
</dbReference>
<evidence type="ECO:0000256" key="3">
    <source>
        <dbReference type="ARBA" id="ARBA00023110"/>
    </source>
</evidence>
<dbReference type="InterPro" id="IPR001179">
    <property type="entry name" value="PPIase_FKBP_dom"/>
</dbReference>
<dbReference type="AlphaFoldDB" id="A0A5J4UX14"/>
<evidence type="ECO:0000256" key="5">
    <source>
        <dbReference type="PROSITE-ProRule" id="PRU00277"/>
    </source>
</evidence>
<evidence type="ECO:0000313" key="9">
    <source>
        <dbReference type="Proteomes" id="UP000324800"/>
    </source>
</evidence>
<dbReference type="InterPro" id="IPR046357">
    <property type="entry name" value="PPIase_dom_sf"/>
</dbReference>
<feature type="compositionally biased region" description="Low complexity" evidence="6">
    <location>
        <begin position="340"/>
        <end position="357"/>
    </location>
</feature>
<dbReference type="SUPFAM" id="SSF51126">
    <property type="entry name" value="Pectin lyase-like"/>
    <property type="match status" value="1"/>
</dbReference>
<dbReference type="EMBL" id="SNRW01011838">
    <property type="protein sequence ID" value="KAA6374622.1"/>
    <property type="molecule type" value="Genomic_DNA"/>
</dbReference>
<evidence type="ECO:0000256" key="1">
    <source>
        <dbReference type="ARBA" id="ARBA00000971"/>
    </source>
</evidence>
<evidence type="ECO:0000256" key="4">
    <source>
        <dbReference type="ARBA" id="ARBA00023235"/>
    </source>
</evidence>
<dbReference type="PROSITE" id="PS50059">
    <property type="entry name" value="FKBP_PPIASE"/>
    <property type="match status" value="1"/>
</dbReference>
<dbReference type="EC" id="5.2.1.8" evidence="2 5"/>
<gene>
    <name evidence="8" type="ORF">EZS28_029852</name>
</gene>
<evidence type="ECO:0000313" key="8">
    <source>
        <dbReference type="EMBL" id="KAA6374622.1"/>
    </source>
</evidence>
<dbReference type="InterPro" id="IPR011050">
    <property type="entry name" value="Pectin_lyase_fold/virulence"/>
</dbReference>
<protein>
    <recommendedName>
        <fullName evidence="2 5">peptidylprolyl isomerase</fullName>
        <ecNumber evidence="2 5">5.2.1.8</ecNumber>
    </recommendedName>
</protein>
<comment type="catalytic activity">
    <reaction evidence="1 5">
        <text>[protein]-peptidylproline (omega=180) = [protein]-peptidylproline (omega=0)</text>
        <dbReference type="Rhea" id="RHEA:16237"/>
        <dbReference type="Rhea" id="RHEA-COMP:10747"/>
        <dbReference type="Rhea" id="RHEA-COMP:10748"/>
        <dbReference type="ChEBI" id="CHEBI:83833"/>
        <dbReference type="ChEBI" id="CHEBI:83834"/>
        <dbReference type="EC" id="5.2.1.8"/>
    </reaction>
</comment>
<keyword evidence="4 5" id="KW-0413">Isomerase</keyword>
<feature type="domain" description="PPIase FKBP-type" evidence="7">
    <location>
        <begin position="431"/>
        <end position="486"/>
    </location>
</feature>
<comment type="caution">
    <text evidence="8">The sequence shown here is derived from an EMBL/GenBank/DDBJ whole genome shotgun (WGS) entry which is preliminary data.</text>
</comment>
<proteinExistence type="predicted"/>
<feature type="compositionally biased region" description="Polar residues" evidence="6">
    <location>
        <begin position="367"/>
        <end position="376"/>
    </location>
</feature>
<reference evidence="8 9" key="1">
    <citation type="submission" date="2019-03" db="EMBL/GenBank/DDBJ databases">
        <title>Single cell metagenomics reveals metabolic interactions within the superorganism composed of flagellate Streblomastix strix and complex community of Bacteroidetes bacteria on its surface.</title>
        <authorList>
            <person name="Treitli S.C."/>
            <person name="Kolisko M."/>
            <person name="Husnik F."/>
            <person name="Keeling P."/>
            <person name="Hampl V."/>
        </authorList>
    </citation>
    <scope>NUCLEOTIDE SEQUENCE [LARGE SCALE GENOMIC DNA]</scope>
    <source>
        <strain evidence="8">ST1C</strain>
    </source>
</reference>
<dbReference type="Pfam" id="PF00254">
    <property type="entry name" value="FKBP_C"/>
    <property type="match status" value="1"/>
</dbReference>
<evidence type="ECO:0000256" key="6">
    <source>
        <dbReference type="SAM" id="MobiDB-lite"/>
    </source>
</evidence>
<sequence>MKNNDNNKENGKLGWISVFEGLQLHLYGLNIIMDNSQLLIPIIYIQDSNSLLELNTITFIGIKLSPTTEAKGIIHIKYDNSQFIAQSCIFSNINISTQGGNAIRILNSGSYPITSTIKGCQFNNISSIGDSYGRGGSAIYMENKYGSKLIIEQSCQFYKCIIDKGNGGAIYIEIDFASQFEFKINNSTIRECEAKSDISKDVPPTGYGGGIFLTGSGDYDSSTKRLDFKGMKIYGNIADRSGQSLYVVITKLAEWQDGSSEPILVKGDPQSQQTASFKIKDISWFDYDNKHYGIFVSNDRRIFTGVDGSQDQAYPLEVIIEKADIEQEQVDIDQDKDDLSQQLQQSQSLSPFQLPESSSKRVDRSQRWQQQIQVTNPEKDIDPPLTKIPSVRTEQEQSYNSSNQPQQTIIDWGSVQQNNIPSFQNNINNVGQVIRGWDEGFLSMQLGEEAVLTVTGDYAYGEQGFPAWGITPNATLKFAVQILSIN</sequence>
<dbReference type="OrthoDB" id="1902587at2759"/>
<dbReference type="GO" id="GO:0003755">
    <property type="term" value="F:peptidyl-prolyl cis-trans isomerase activity"/>
    <property type="evidence" value="ECO:0007669"/>
    <property type="project" value="UniProtKB-KW"/>
</dbReference>
<evidence type="ECO:0000256" key="2">
    <source>
        <dbReference type="ARBA" id="ARBA00013194"/>
    </source>
</evidence>
<organism evidence="8 9">
    <name type="scientific">Streblomastix strix</name>
    <dbReference type="NCBI Taxonomy" id="222440"/>
    <lineage>
        <taxon>Eukaryota</taxon>
        <taxon>Metamonada</taxon>
        <taxon>Preaxostyla</taxon>
        <taxon>Oxymonadida</taxon>
        <taxon>Streblomastigidae</taxon>
        <taxon>Streblomastix</taxon>
    </lineage>
</organism>
<dbReference type="PANTHER" id="PTHR10516:SF443">
    <property type="entry name" value="FK506-BINDING PROTEIN 59-RELATED"/>
    <property type="match status" value="1"/>
</dbReference>
<dbReference type="Gene3D" id="3.10.50.40">
    <property type="match status" value="1"/>
</dbReference>
<dbReference type="GO" id="GO:0005737">
    <property type="term" value="C:cytoplasm"/>
    <property type="evidence" value="ECO:0007669"/>
    <property type="project" value="TreeGrafter"/>
</dbReference>
<dbReference type="Proteomes" id="UP000324800">
    <property type="component" value="Unassembled WGS sequence"/>
</dbReference>
<keyword evidence="3 5" id="KW-0697">Rotamase</keyword>